<evidence type="ECO:0000259" key="1">
    <source>
        <dbReference type="PROSITE" id="PS51384"/>
    </source>
</evidence>
<proteinExistence type="predicted"/>
<organism evidence="2 3">
    <name type="scientific">Candidatus Spechtbacteria bacterium RIFCSPHIGHO2_01_FULL_43_30</name>
    <dbReference type="NCBI Taxonomy" id="1802158"/>
    <lineage>
        <taxon>Bacteria</taxon>
        <taxon>Candidatus Spechtiibacteriota</taxon>
    </lineage>
</organism>
<dbReference type="InterPro" id="IPR017938">
    <property type="entry name" value="Riboflavin_synthase-like_b-brl"/>
</dbReference>
<feature type="domain" description="FAD-binding FR-type" evidence="1">
    <location>
        <begin position="16"/>
        <end position="131"/>
    </location>
</feature>
<dbReference type="Proteomes" id="UP000177932">
    <property type="component" value="Unassembled WGS sequence"/>
</dbReference>
<dbReference type="AlphaFoldDB" id="A0A1G2H7Y5"/>
<dbReference type="InterPro" id="IPR039261">
    <property type="entry name" value="FNR_nucleotide-bd"/>
</dbReference>
<dbReference type="PANTHER" id="PTHR47878">
    <property type="entry name" value="OXIDOREDUCTASE FAD/NAD(P)-BINDING DOMAIN PROTEIN"/>
    <property type="match status" value="1"/>
</dbReference>
<reference evidence="2 3" key="1">
    <citation type="journal article" date="2016" name="Nat. Commun.">
        <title>Thousands of microbial genomes shed light on interconnected biogeochemical processes in an aquifer system.</title>
        <authorList>
            <person name="Anantharaman K."/>
            <person name="Brown C.T."/>
            <person name="Hug L.A."/>
            <person name="Sharon I."/>
            <person name="Castelle C.J."/>
            <person name="Probst A.J."/>
            <person name="Thomas B.C."/>
            <person name="Singh A."/>
            <person name="Wilkins M.J."/>
            <person name="Karaoz U."/>
            <person name="Brodie E.L."/>
            <person name="Williams K.H."/>
            <person name="Hubbard S.S."/>
            <person name="Banfield J.F."/>
        </authorList>
    </citation>
    <scope>NUCLEOTIDE SEQUENCE [LARGE SCALE GENOMIC DNA]</scope>
</reference>
<dbReference type="InterPro" id="IPR001709">
    <property type="entry name" value="Flavoprot_Pyr_Nucl_cyt_Rdtase"/>
</dbReference>
<dbReference type="PRINTS" id="PR00371">
    <property type="entry name" value="FPNCR"/>
</dbReference>
<dbReference type="STRING" id="1802158.A2827_02020"/>
<dbReference type="InterPro" id="IPR017927">
    <property type="entry name" value="FAD-bd_FR_type"/>
</dbReference>
<dbReference type="SUPFAM" id="SSF63380">
    <property type="entry name" value="Riboflavin synthase domain-like"/>
    <property type="match status" value="1"/>
</dbReference>
<dbReference type="PANTHER" id="PTHR47878:SF2">
    <property type="entry name" value="OXIDOREDUCTASE FAD_NAD(P)-BINDING DOMAIN PROTEIN"/>
    <property type="match status" value="1"/>
</dbReference>
<name>A0A1G2H7Y5_9BACT</name>
<evidence type="ECO:0000313" key="3">
    <source>
        <dbReference type="Proteomes" id="UP000177932"/>
    </source>
</evidence>
<protein>
    <recommendedName>
        <fullName evidence="1">FAD-binding FR-type domain-containing protein</fullName>
    </recommendedName>
</protein>
<dbReference type="EMBL" id="MHOD01000003">
    <property type="protein sequence ID" value="OGZ58586.1"/>
    <property type="molecule type" value="Genomic_DNA"/>
</dbReference>
<sequence length="275" mass="31174">MKIWRLTTVKGGAKVKKTLTARISSRVEIAEDLFCLRIDLGENRRQFSFKAGQYLTLGLFDSNGSWVIDSGKRPALRPYSIVSAPDEKNLEIFVELVSRDRGGNLTPLLYGLREGDMLQVLPEAKGIFIFEPEYKNQVMVATVTGIAPFVSIIRDYRKTGGRDAKFFVLHGASYFNEFGYDNELLDLSGKWPEDVLAAYVRTISRPDDPRNANIRKLGISETGRVNGIIEKYLGSWGLEIKDTIIYVCGHPGMIENVKNRLSPNGWMIKEERFWK</sequence>
<dbReference type="InterPro" id="IPR001433">
    <property type="entry name" value="OxRdtase_FAD/NAD-bd"/>
</dbReference>
<dbReference type="PROSITE" id="PS51384">
    <property type="entry name" value="FAD_FR"/>
    <property type="match status" value="1"/>
</dbReference>
<dbReference type="SUPFAM" id="SSF52343">
    <property type="entry name" value="Ferredoxin reductase-like, C-terminal NADP-linked domain"/>
    <property type="match status" value="1"/>
</dbReference>
<comment type="caution">
    <text evidence="2">The sequence shown here is derived from an EMBL/GenBank/DDBJ whole genome shotgun (WGS) entry which is preliminary data.</text>
</comment>
<accession>A0A1G2H7Y5</accession>
<dbReference type="Gene3D" id="2.40.30.10">
    <property type="entry name" value="Translation factors"/>
    <property type="match status" value="1"/>
</dbReference>
<dbReference type="Gene3D" id="3.40.50.80">
    <property type="entry name" value="Nucleotide-binding domain of ferredoxin-NADP reductase (FNR) module"/>
    <property type="match status" value="1"/>
</dbReference>
<dbReference type="GO" id="GO:0016491">
    <property type="term" value="F:oxidoreductase activity"/>
    <property type="evidence" value="ECO:0007669"/>
    <property type="project" value="InterPro"/>
</dbReference>
<dbReference type="InterPro" id="IPR008333">
    <property type="entry name" value="Cbr1-like_FAD-bd_dom"/>
</dbReference>
<dbReference type="Pfam" id="PF00970">
    <property type="entry name" value="FAD_binding_6"/>
    <property type="match status" value="1"/>
</dbReference>
<dbReference type="InterPro" id="IPR051930">
    <property type="entry name" value="FNR_type-1"/>
</dbReference>
<gene>
    <name evidence="2" type="ORF">A2827_02020</name>
</gene>
<dbReference type="Pfam" id="PF00175">
    <property type="entry name" value="NAD_binding_1"/>
    <property type="match status" value="1"/>
</dbReference>
<evidence type="ECO:0000313" key="2">
    <source>
        <dbReference type="EMBL" id="OGZ58586.1"/>
    </source>
</evidence>